<dbReference type="RefSeq" id="WP_118969804.1">
    <property type="nucleotide sequence ID" value="NZ_QHCT01000005.1"/>
</dbReference>
<name>A0A396Z0W4_9LEPT</name>
<protein>
    <recommendedName>
        <fullName evidence="1">Cyanophage baseplate Pam3 plug gp18 domain-containing protein</fullName>
    </recommendedName>
</protein>
<dbReference type="Pfam" id="PF22479">
    <property type="entry name" value="Pam3_gp18"/>
    <property type="match status" value="1"/>
</dbReference>
<dbReference type="Proteomes" id="UP000265798">
    <property type="component" value="Unassembled WGS sequence"/>
</dbReference>
<comment type="caution">
    <text evidence="2">The sequence shown here is derived from an EMBL/GenBank/DDBJ whole genome shotgun (WGS) entry which is preliminary data.</text>
</comment>
<proteinExistence type="predicted"/>
<evidence type="ECO:0000313" key="3">
    <source>
        <dbReference type="Proteomes" id="UP000265798"/>
    </source>
</evidence>
<reference evidence="3" key="1">
    <citation type="submission" date="2018-05" db="EMBL/GenBank/DDBJ databases">
        <title>Leptospira yasudae sp. nov. and Leptospira stimsonii sp. nov., two pathogenic species of the genus Leptospira isolated from environmental sources.</title>
        <authorList>
            <person name="Casanovas-Massana A."/>
            <person name="Hamond C."/>
            <person name="Santos L.A."/>
            <person name="Hacker K.P."/>
            <person name="Balassiano I."/>
            <person name="Medeiros M.A."/>
            <person name="Reis M.G."/>
            <person name="Ko A.I."/>
            <person name="Wunder E.A."/>
        </authorList>
    </citation>
    <scope>NUCLEOTIDE SEQUENCE [LARGE SCALE GENOMIC DNA]</scope>
    <source>
        <strain evidence="3">Yale</strain>
    </source>
</reference>
<accession>A0A396Z0W4</accession>
<sequence>MPIFKYIPVDPESIPIRNTYQIGSKDYEFEFAYNQIGDLITVIIRNQDDLVLFSSCLIYGIPLNHVVVDDFPVSISLKPFDIDDLYREEFIQIPVNRQTFGSTVQIYLEGEE</sequence>
<dbReference type="OrthoDB" id="329964at2"/>
<dbReference type="AlphaFoldDB" id="A0A396Z0W4"/>
<organism evidence="2 3">
    <name type="scientific">Leptospira stimsonii</name>
    <dbReference type="NCBI Taxonomy" id="2202203"/>
    <lineage>
        <taxon>Bacteria</taxon>
        <taxon>Pseudomonadati</taxon>
        <taxon>Spirochaetota</taxon>
        <taxon>Spirochaetia</taxon>
        <taxon>Leptospirales</taxon>
        <taxon>Leptospiraceae</taxon>
        <taxon>Leptospira</taxon>
    </lineage>
</organism>
<dbReference type="EMBL" id="QHCT01000005">
    <property type="protein sequence ID" value="RHX87308.1"/>
    <property type="molecule type" value="Genomic_DNA"/>
</dbReference>
<feature type="domain" description="Cyanophage baseplate Pam3 plug gp18" evidence="1">
    <location>
        <begin position="5"/>
        <end position="109"/>
    </location>
</feature>
<gene>
    <name evidence="2" type="ORF">DLM75_17565</name>
</gene>
<dbReference type="InterPro" id="IPR054252">
    <property type="entry name" value="Pam3_gp18"/>
</dbReference>
<evidence type="ECO:0000259" key="1">
    <source>
        <dbReference type="Pfam" id="PF22479"/>
    </source>
</evidence>
<evidence type="ECO:0000313" key="2">
    <source>
        <dbReference type="EMBL" id="RHX87308.1"/>
    </source>
</evidence>